<protein>
    <recommendedName>
        <fullName evidence="5">Protein kinase domain-containing protein</fullName>
    </recommendedName>
</protein>
<dbReference type="SUPFAM" id="SSF56112">
    <property type="entry name" value="Protein kinase-like (PK-like)"/>
    <property type="match status" value="1"/>
</dbReference>
<sequence>MLMWSLSLRLRLCVFFGMLVYGFIRLRVGFVVAFECSTGGRRMRVGYYIDDDSDEKKSGDDDSIKTNGDEDADTDGEKLCEAVGDLKFDSMIMASGKLGTYSKNTLPIKEMILTEMHYTRCDLELCLGTRSKNCGKQYAIKSFHMPHLLKLRIASSETAMTDVLHEVLIMKILGHPNIVNLIEVIDDHNTDHYYMGN</sequence>
<feature type="transmembrane region" description="Helical" evidence="2">
    <location>
        <begin position="12"/>
        <end position="34"/>
    </location>
</feature>
<accession>A0A7J7N635</accession>
<name>A0A7J7N635_9MAGN</name>
<feature type="compositionally biased region" description="Basic and acidic residues" evidence="1">
    <location>
        <begin position="54"/>
        <end position="68"/>
    </location>
</feature>
<dbReference type="OrthoDB" id="68483at2759"/>
<organism evidence="3 4">
    <name type="scientific">Kingdonia uniflora</name>
    <dbReference type="NCBI Taxonomy" id="39325"/>
    <lineage>
        <taxon>Eukaryota</taxon>
        <taxon>Viridiplantae</taxon>
        <taxon>Streptophyta</taxon>
        <taxon>Embryophyta</taxon>
        <taxon>Tracheophyta</taxon>
        <taxon>Spermatophyta</taxon>
        <taxon>Magnoliopsida</taxon>
        <taxon>Ranunculales</taxon>
        <taxon>Circaeasteraceae</taxon>
        <taxon>Kingdonia</taxon>
    </lineage>
</organism>
<keyword evidence="4" id="KW-1185">Reference proteome</keyword>
<reference evidence="3 4" key="1">
    <citation type="journal article" date="2020" name="IScience">
        <title>Genome Sequencing of the Endangered Kingdonia uniflora (Circaeasteraceae, Ranunculales) Reveals Potential Mechanisms of Evolutionary Specialization.</title>
        <authorList>
            <person name="Sun Y."/>
            <person name="Deng T."/>
            <person name="Zhang A."/>
            <person name="Moore M.J."/>
            <person name="Landis J.B."/>
            <person name="Lin N."/>
            <person name="Zhang H."/>
            <person name="Zhang X."/>
            <person name="Huang J."/>
            <person name="Zhang X."/>
            <person name="Sun H."/>
            <person name="Wang H."/>
        </authorList>
    </citation>
    <scope>NUCLEOTIDE SEQUENCE [LARGE SCALE GENOMIC DNA]</scope>
    <source>
        <strain evidence="3">TB1705</strain>
        <tissue evidence="3">Leaf</tissue>
    </source>
</reference>
<proteinExistence type="predicted"/>
<dbReference type="InterPro" id="IPR011009">
    <property type="entry name" value="Kinase-like_dom_sf"/>
</dbReference>
<dbReference type="AlphaFoldDB" id="A0A7J7N635"/>
<evidence type="ECO:0000313" key="3">
    <source>
        <dbReference type="EMBL" id="KAF6162615.1"/>
    </source>
</evidence>
<dbReference type="Proteomes" id="UP000541444">
    <property type="component" value="Unassembled WGS sequence"/>
</dbReference>
<evidence type="ECO:0000313" key="4">
    <source>
        <dbReference type="Proteomes" id="UP000541444"/>
    </source>
</evidence>
<evidence type="ECO:0000256" key="1">
    <source>
        <dbReference type="SAM" id="MobiDB-lite"/>
    </source>
</evidence>
<keyword evidence="2" id="KW-0472">Membrane</keyword>
<gene>
    <name evidence="3" type="ORF">GIB67_003161</name>
</gene>
<feature type="region of interest" description="Disordered" evidence="1">
    <location>
        <begin position="53"/>
        <end position="75"/>
    </location>
</feature>
<keyword evidence="2" id="KW-1133">Transmembrane helix</keyword>
<comment type="caution">
    <text evidence="3">The sequence shown here is derived from an EMBL/GenBank/DDBJ whole genome shotgun (WGS) entry which is preliminary data.</text>
</comment>
<evidence type="ECO:0008006" key="5">
    <source>
        <dbReference type="Google" id="ProtNLM"/>
    </source>
</evidence>
<keyword evidence="2" id="KW-0812">Transmembrane</keyword>
<dbReference type="Gene3D" id="3.30.200.20">
    <property type="entry name" value="Phosphorylase Kinase, domain 1"/>
    <property type="match status" value="1"/>
</dbReference>
<evidence type="ECO:0000256" key="2">
    <source>
        <dbReference type="SAM" id="Phobius"/>
    </source>
</evidence>
<dbReference type="EMBL" id="JACGCM010001019">
    <property type="protein sequence ID" value="KAF6162615.1"/>
    <property type="molecule type" value="Genomic_DNA"/>
</dbReference>